<dbReference type="InterPro" id="IPR011006">
    <property type="entry name" value="CheY-like_superfamily"/>
</dbReference>
<dbReference type="SUPFAM" id="SSF46894">
    <property type="entry name" value="C-terminal effector domain of the bipartite response regulators"/>
    <property type="match status" value="1"/>
</dbReference>
<evidence type="ECO:0000256" key="2">
    <source>
        <dbReference type="ARBA" id="ARBA00023015"/>
    </source>
</evidence>
<evidence type="ECO:0000256" key="3">
    <source>
        <dbReference type="ARBA" id="ARBA00023125"/>
    </source>
</evidence>
<evidence type="ECO:0000256" key="1">
    <source>
        <dbReference type="ARBA" id="ARBA00022553"/>
    </source>
</evidence>
<dbReference type="SMART" id="SM00421">
    <property type="entry name" value="HTH_LUXR"/>
    <property type="match status" value="1"/>
</dbReference>
<feature type="domain" description="HTH luxR-type" evidence="6">
    <location>
        <begin position="151"/>
        <end position="216"/>
    </location>
</feature>
<keyword evidence="9" id="KW-1185">Reference proteome</keyword>
<keyword evidence="3" id="KW-0238">DNA-binding</keyword>
<evidence type="ECO:0000256" key="4">
    <source>
        <dbReference type="ARBA" id="ARBA00023163"/>
    </source>
</evidence>
<dbReference type="CDD" id="cd17535">
    <property type="entry name" value="REC_NarL-like"/>
    <property type="match status" value="1"/>
</dbReference>
<dbReference type="InterPro" id="IPR058245">
    <property type="entry name" value="NreC/VraR/RcsB-like_REC"/>
</dbReference>
<keyword evidence="4" id="KW-0804">Transcription</keyword>
<dbReference type="InterPro" id="IPR001789">
    <property type="entry name" value="Sig_transdc_resp-reg_receiver"/>
</dbReference>
<dbReference type="PRINTS" id="PR00038">
    <property type="entry name" value="HTHLUXR"/>
</dbReference>
<dbReference type="CDD" id="cd06170">
    <property type="entry name" value="LuxR_C_like"/>
    <property type="match status" value="1"/>
</dbReference>
<gene>
    <name evidence="8" type="ORF">ACFPFM_19910</name>
</gene>
<comment type="caution">
    <text evidence="8">The sequence shown here is derived from an EMBL/GenBank/DDBJ whole genome shotgun (WGS) entry which is preliminary data.</text>
</comment>
<protein>
    <submittedName>
        <fullName evidence="8">LuxR C-terminal-related transcriptional regulator</fullName>
    </submittedName>
</protein>
<dbReference type="PANTHER" id="PTHR43214:SF24">
    <property type="entry name" value="TRANSCRIPTIONAL REGULATORY PROTEIN NARL-RELATED"/>
    <property type="match status" value="1"/>
</dbReference>
<dbReference type="Pfam" id="PF00072">
    <property type="entry name" value="Response_reg"/>
    <property type="match status" value="1"/>
</dbReference>
<dbReference type="Pfam" id="PF00196">
    <property type="entry name" value="GerE"/>
    <property type="match status" value="1"/>
</dbReference>
<organism evidence="8 9">
    <name type="scientific">Saccharothrix xinjiangensis</name>
    <dbReference type="NCBI Taxonomy" id="204798"/>
    <lineage>
        <taxon>Bacteria</taxon>
        <taxon>Bacillati</taxon>
        <taxon>Actinomycetota</taxon>
        <taxon>Actinomycetes</taxon>
        <taxon>Pseudonocardiales</taxon>
        <taxon>Pseudonocardiaceae</taxon>
        <taxon>Saccharothrix</taxon>
    </lineage>
</organism>
<feature type="modified residue" description="4-aspartylphosphate" evidence="5">
    <location>
        <position position="58"/>
    </location>
</feature>
<dbReference type="RefSeq" id="WP_344039708.1">
    <property type="nucleotide sequence ID" value="NZ_BAAAKE010000018.1"/>
</dbReference>
<dbReference type="PANTHER" id="PTHR43214">
    <property type="entry name" value="TWO-COMPONENT RESPONSE REGULATOR"/>
    <property type="match status" value="1"/>
</dbReference>
<reference evidence="9" key="1">
    <citation type="journal article" date="2019" name="Int. J. Syst. Evol. Microbiol.">
        <title>The Global Catalogue of Microorganisms (GCM) 10K type strain sequencing project: providing services to taxonomists for standard genome sequencing and annotation.</title>
        <authorList>
            <consortium name="The Broad Institute Genomics Platform"/>
            <consortium name="The Broad Institute Genome Sequencing Center for Infectious Disease"/>
            <person name="Wu L."/>
            <person name="Ma J."/>
        </authorList>
    </citation>
    <scope>NUCLEOTIDE SEQUENCE [LARGE SCALE GENOMIC DNA]</scope>
    <source>
        <strain evidence="9">KCTC 12848</strain>
    </source>
</reference>
<dbReference type="InterPro" id="IPR000792">
    <property type="entry name" value="Tscrpt_reg_LuxR_C"/>
</dbReference>
<dbReference type="EMBL" id="JBHSJB010000017">
    <property type="protein sequence ID" value="MFC5056009.1"/>
    <property type="molecule type" value="Genomic_DNA"/>
</dbReference>
<dbReference type="PROSITE" id="PS00622">
    <property type="entry name" value="HTH_LUXR_1"/>
    <property type="match status" value="1"/>
</dbReference>
<evidence type="ECO:0000259" key="6">
    <source>
        <dbReference type="PROSITE" id="PS50043"/>
    </source>
</evidence>
<evidence type="ECO:0000313" key="8">
    <source>
        <dbReference type="EMBL" id="MFC5056009.1"/>
    </source>
</evidence>
<name>A0ABV9Y3Q9_9PSEU</name>
<dbReference type="Proteomes" id="UP001595833">
    <property type="component" value="Unassembled WGS sequence"/>
</dbReference>
<dbReference type="PROSITE" id="PS50043">
    <property type="entry name" value="HTH_LUXR_2"/>
    <property type="match status" value="1"/>
</dbReference>
<dbReference type="SUPFAM" id="SSF52172">
    <property type="entry name" value="CheY-like"/>
    <property type="match status" value="1"/>
</dbReference>
<proteinExistence type="predicted"/>
<keyword evidence="2" id="KW-0805">Transcription regulation</keyword>
<feature type="domain" description="Response regulatory" evidence="7">
    <location>
        <begin position="7"/>
        <end position="123"/>
    </location>
</feature>
<dbReference type="Gene3D" id="3.40.50.2300">
    <property type="match status" value="1"/>
</dbReference>
<dbReference type="PROSITE" id="PS50110">
    <property type="entry name" value="RESPONSE_REGULATORY"/>
    <property type="match status" value="1"/>
</dbReference>
<dbReference type="InterPro" id="IPR039420">
    <property type="entry name" value="WalR-like"/>
</dbReference>
<accession>A0ABV9Y3Q9</accession>
<evidence type="ECO:0000256" key="5">
    <source>
        <dbReference type="PROSITE-ProRule" id="PRU00169"/>
    </source>
</evidence>
<keyword evidence="1 5" id="KW-0597">Phosphoprotein</keyword>
<evidence type="ECO:0000313" key="9">
    <source>
        <dbReference type="Proteomes" id="UP001595833"/>
    </source>
</evidence>
<evidence type="ECO:0000259" key="7">
    <source>
        <dbReference type="PROSITE" id="PS50110"/>
    </source>
</evidence>
<sequence length="218" mass="23518">MARRRIDVVLVDEEDLSRRGFTAALNEEPDIRVVADTGSAVDAVPLVERYRPDVVLTDVGAPGAEAVELTRRLTCARTAPAVMLLTSAGREDVLFSALRAGASGFLLKKTSLPELSQAIRAVAAGQAVICPPMTRLLLDRLGTLPVARRASTEAWSRLSARELDVLRALAGGRSNQEIAQELHLSVATVKSHISNLLGKLELRNRVEAALFVYQNSLS</sequence>
<dbReference type="InterPro" id="IPR016032">
    <property type="entry name" value="Sig_transdc_resp-reg_C-effctor"/>
</dbReference>
<dbReference type="SMART" id="SM00448">
    <property type="entry name" value="REC"/>
    <property type="match status" value="1"/>
</dbReference>